<dbReference type="PANTHER" id="PTHR10584:SF166">
    <property type="entry name" value="RIBOKINASE"/>
    <property type="match status" value="1"/>
</dbReference>
<dbReference type="Gene3D" id="3.40.1190.20">
    <property type="match status" value="1"/>
</dbReference>
<keyword evidence="2 4" id="KW-0418">Kinase</keyword>
<evidence type="ECO:0000313" key="4">
    <source>
        <dbReference type="EMBL" id="MDW0115624.1"/>
    </source>
</evidence>
<evidence type="ECO:0000313" key="5">
    <source>
        <dbReference type="Proteomes" id="UP001271648"/>
    </source>
</evidence>
<accession>A0AAW9A655</accession>
<dbReference type="PROSITE" id="PS00584">
    <property type="entry name" value="PFKB_KINASES_2"/>
    <property type="match status" value="1"/>
</dbReference>
<dbReference type="GO" id="GO:0003677">
    <property type="term" value="F:DNA binding"/>
    <property type="evidence" value="ECO:0007669"/>
    <property type="project" value="InterPro"/>
</dbReference>
<dbReference type="InterPro" id="IPR036390">
    <property type="entry name" value="WH_DNA-bd_sf"/>
</dbReference>
<dbReference type="InterPro" id="IPR011611">
    <property type="entry name" value="PfkB_dom"/>
</dbReference>
<dbReference type="RefSeq" id="WP_317940068.1">
    <property type="nucleotide sequence ID" value="NZ_JAUBDJ010000001.1"/>
</dbReference>
<evidence type="ECO:0000259" key="3">
    <source>
        <dbReference type="SMART" id="SM00419"/>
    </source>
</evidence>
<dbReference type="Pfam" id="PF00294">
    <property type="entry name" value="PfkB"/>
    <property type="match status" value="1"/>
</dbReference>
<comment type="caution">
    <text evidence="4">The sequence shown here is derived from an EMBL/GenBank/DDBJ whole genome shotgun (WGS) entry which is preliminary data.</text>
</comment>
<evidence type="ECO:0000256" key="1">
    <source>
        <dbReference type="ARBA" id="ARBA00022679"/>
    </source>
</evidence>
<dbReference type="EMBL" id="JAUBDJ010000001">
    <property type="protein sequence ID" value="MDW0115624.1"/>
    <property type="molecule type" value="Genomic_DNA"/>
</dbReference>
<sequence>MNEKERAVLDLIRVNPYLSQQEMADALSMSRPTLANLISGLIKQGKISGRAYIIPEEKEIICIGGANIDRKFHLNEETKLGTSNPASMTVSVGGVARNIAENLGRLQHHVRLLTVAGNDSDWDVISRVSSSYMDVSDVGQLIGKSTGSYSAVLDPTGELVIALANMEIYDSLNTVYLEEKSRVISNASMIIIDLNCPKESVDYIKNLASQKGNQLVIIPVSSPKMNRMPSDLKGVTWFICNQDEAETYTGLTIDNEADWKKAVQELLKFGAENVVVTAGSRGIMAAASGGEPIRFPAVQNVHVEDVTGAGDAFVSGLLHGHLVEGSLEDNIRMGLMNAAKTLESPFTVRPELNRELLKKELEELS</sequence>
<dbReference type="Pfam" id="PF13412">
    <property type="entry name" value="HTH_24"/>
    <property type="match status" value="1"/>
</dbReference>
<dbReference type="InterPro" id="IPR012318">
    <property type="entry name" value="HTH_CRP"/>
</dbReference>
<keyword evidence="1" id="KW-0808">Transferase</keyword>
<dbReference type="Proteomes" id="UP001271648">
    <property type="component" value="Unassembled WGS sequence"/>
</dbReference>
<reference evidence="4 5" key="1">
    <citation type="submission" date="2023-06" db="EMBL/GenBank/DDBJ databases">
        <title>Sporosarcina sp. nov., isolated from Korean traditional fermented seafood 'Jeotgal'.</title>
        <authorList>
            <person name="Yang A.I."/>
            <person name="Shin N.-R."/>
        </authorList>
    </citation>
    <scope>NUCLEOTIDE SEQUENCE [LARGE SCALE GENOMIC DNA]</scope>
    <source>
        <strain evidence="4 5">KCTC43456</strain>
    </source>
</reference>
<feature type="domain" description="HTH crp-type" evidence="3">
    <location>
        <begin position="10"/>
        <end position="56"/>
    </location>
</feature>
<dbReference type="InterPro" id="IPR029056">
    <property type="entry name" value="Ribokinase-like"/>
</dbReference>
<protein>
    <submittedName>
        <fullName evidence="4">PfkB family carbohydrate kinase</fullName>
    </submittedName>
</protein>
<dbReference type="InterPro" id="IPR036388">
    <property type="entry name" value="WH-like_DNA-bd_sf"/>
</dbReference>
<dbReference type="GO" id="GO:0016301">
    <property type="term" value="F:kinase activity"/>
    <property type="evidence" value="ECO:0007669"/>
    <property type="project" value="UniProtKB-KW"/>
</dbReference>
<dbReference type="SMART" id="SM00419">
    <property type="entry name" value="HTH_CRP"/>
    <property type="match status" value="1"/>
</dbReference>
<dbReference type="InterPro" id="IPR002173">
    <property type="entry name" value="Carboh/pur_kinase_PfkB_CS"/>
</dbReference>
<name>A0AAW9A655_9BACL</name>
<dbReference type="PANTHER" id="PTHR10584">
    <property type="entry name" value="SUGAR KINASE"/>
    <property type="match status" value="1"/>
</dbReference>
<organism evidence="4 5">
    <name type="scientific">Sporosarcina thermotolerans</name>
    <dbReference type="NCBI Taxonomy" id="633404"/>
    <lineage>
        <taxon>Bacteria</taxon>
        <taxon>Bacillati</taxon>
        <taxon>Bacillota</taxon>
        <taxon>Bacilli</taxon>
        <taxon>Bacillales</taxon>
        <taxon>Caryophanaceae</taxon>
        <taxon>Sporosarcina</taxon>
    </lineage>
</organism>
<dbReference type="CDD" id="cd01941">
    <property type="entry name" value="YeiC_kinase_like"/>
    <property type="match status" value="1"/>
</dbReference>
<gene>
    <name evidence="4" type="ORF">QTL97_01565</name>
</gene>
<dbReference type="SUPFAM" id="SSF53613">
    <property type="entry name" value="Ribokinase-like"/>
    <property type="match status" value="1"/>
</dbReference>
<dbReference type="GO" id="GO:0006355">
    <property type="term" value="P:regulation of DNA-templated transcription"/>
    <property type="evidence" value="ECO:0007669"/>
    <property type="project" value="InterPro"/>
</dbReference>
<dbReference type="Gene3D" id="1.10.10.10">
    <property type="entry name" value="Winged helix-like DNA-binding domain superfamily/Winged helix DNA-binding domain"/>
    <property type="match status" value="1"/>
</dbReference>
<dbReference type="AlphaFoldDB" id="A0AAW9A655"/>
<keyword evidence="5" id="KW-1185">Reference proteome</keyword>
<proteinExistence type="predicted"/>
<dbReference type="SUPFAM" id="SSF46785">
    <property type="entry name" value="Winged helix' DNA-binding domain"/>
    <property type="match status" value="1"/>
</dbReference>
<evidence type="ECO:0000256" key="2">
    <source>
        <dbReference type="ARBA" id="ARBA00022777"/>
    </source>
</evidence>